<dbReference type="InterPro" id="IPR001054">
    <property type="entry name" value="A/G_cyclase"/>
</dbReference>
<dbReference type="PANTHER" id="PTHR43081">
    <property type="entry name" value="ADENYLATE CYCLASE, TERMINAL-DIFFERENTIATION SPECIFIC-RELATED"/>
    <property type="match status" value="1"/>
</dbReference>
<dbReference type="GO" id="GO:0004016">
    <property type="term" value="F:adenylate cyclase activity"/>
    <property type="evidence" value="ECO:0007669"/>
    <property type="project" value="UniProtKB-ARBA"/>
</dbReference>
<dbReference type="KEGG" id="hfl:PUV54_09360"/>
<dbReference type="Pfam" id="PF00211">
    <property type="entry name" value="Guanylate_cyc"/>
    <property type="match status" value="1"/>
</dbReference>
<feature type="transmembrane region" description="Helical" evidence="1">
    <location>
        <begin position="377"/>
        <end position="397"/>
    </location>
</feature>
<feature type="chain" id="PRO_5042048997" evidence="2">
    <location>
        <begin position="21"/>
        <end position="688"/>
    </location>
</feature>
<dbReference type="SMART" id="SM01080">
    <property type="entry name" value="CHASE2"/>
    <property type="match status" value="1"/>
</dbReference>
<proteinExistence type="predicted"/>
<dbReference type="CDD" id="cd07302">
    <property type="entry name" value="CHD"/>
    <property type="match status" value="1"/>
</dbReference>
<name>A0AAE9ZAK3_9PROT</name>
<feature type="signal peptide" evidence="2">
    <location>
        <begin position="1"/>
        <end position="20"/>
    </location>
</feature>
<evidence type="ECO:0000313" key="5">
    <source>
        <dbReference type="Proteomes" id="UP001214043"/>
    </source>
</evidence>
<dbReference type="Proteomes" id="UP001214043">
    <property type="component" value="Chromosome"/>
</dbReference>
<dbReference type="SMART" id="SM00044">
    <property type="entry name" value="CYCc"/>
    <property type="match status" value="1"/>
</dbReference>
<organism evidence="4 5">
    <name type="scientific">Hyphococcus flavus</name>
    <dbReference type="NCBI Taxonomy" id="1866326"/>
    <lineage>
        <taxon>Bacteria</taxon>
        <taxon>Pseudomonadati</taxon>
        <taxon>Pseudomonadota</taxon>
        <taxon>Alphaproteobacteria</taxon>
        <taxon>Parvularculales</taxon>
        <taxon>Parvularculaceae</taxon>
        <taxon>Hyphococcus</taxon>
    </lineage>
</organism>
<keyword evidence="2" id="KW-0732">Signal</keyword>
<evidence type="ECO:0000259" key="3">
    <source>
        <dbReference type="PROSITE" id="PS50125"/>
    </source>
</evidence>
<dbReference type="EMBL" id="CP118166">
    <property type="protein sequence ID" value="WDI30166.1"/>
    <property type="molecule type" value="Genomic_DNA"/>
</dbReference>
<dbReference type="AlphaFoldDB" id="A0AAE9ZAK3"/>
<keyword evidence="5" id="KW-1185">Reference proteome</keyword>
<feature type="transmembrane region" description="Helical" evidence="1">
    <location>
        <begin position="348"/>
        <end position="371"/>
    </location>
</feature>
<feature type="transmembrane region" description="Helical" evidence="1">
    <location>
        <begin position="326"/>
        <end position="343"/>
    </location>
</feature>
<dbReference type="RefSeq" id="WP_274491961.1">
    <property type="nucleotide sequence ID" value="NZ_CP118166.1"/>
</dbReference>
<dbReference type="PROSITE" id="PS50125">
    <property type="entry name" value="GUANYLATE_CYCLASE_2"/>
    <property type="match status" value="1"/>
</dbReference>
<dbReference type="InterPro" id="IPR050697">
    <property type="entry name" value="Adenylyl/Guanylyl_Cyclase_3/4"/>
</dbReference>
<keyword evidence="1" id="KW-0812">Transmembrane</keyword>
<dbReference type="GO" id="GO:0006171">
    <property type="term" value="P:cAMP biosynthetic process"/>
    <property type="evidence" value="ECO:0007669"/>
    <property type="project" value="TreeGrafter"/>
</dbReference>
<keyword evidence="1" id="KW-0472">Membrane</keyword>
<sequence>MAFDSKYARLLRLPVIAAMAAGLAAAASAPFSDYLTRLGIDLTLPLAGAFAGEQKEEADIALVLIDETTHNSPPFSEIPDVAWTPHLADVFQAVDGGGPKVMGLDMIFQKTLSTRDLIPGFDRPFLRAIASSARPGRLVLAEVRLSENAITPYQGQILAAGIDNIRSVQIIPDADNVIRRHPPQFDRVDGTVTPSFAAELARRAGAEAAPEGEPFLIDFLTTVETIPAYRVADLYACAQAGRTDVFEAFKDKIVLIGTSLDVEDRHVAANRFVENRQPVIRSLDCGVASTSPKAPPRGTVPGVLIEALAANTLLHDSDPQMMPRRTSFAVSAAIFVLLGVIFFRIQPVIGVVVIFGAAALMWAAGAFMLSAGTVTPVIAWMGGGGIMYTVVYSYRTFLEDQEKRWIRHAFQHYLSPALVDQLAENPDSLRLGGERRRAAILFVDMAGFSKLTGELADRPQVLAAKLNDFLSAVADAIDNHEGYVDKFIGDAVMGVWGAPIEIDRMEVSAAKATLECKKAVEKLSRESKREFGLRAGLSTGDVIAGNLGSRNRFNYSVVGDSVNIAARLEPASKDYGTSILADDDFAAALGDEFILRPVDIVILRGRSEYSVLHEILGLRAEMTPADMDHAAEFARAVELFRNRQFSNAAQMFAKWKNDDQLSAMYHRRATDFASSQPPQNWNGSLTAS</sequence>
<dbReference type="InterPro" id="IPR007890">
    <property type="entry name" value="CHASE2"/>
</dbReference>
<evidence type="ECO:0000256" key="1">
    <source>
        <dbReference type="SAM" id="Phobius"/>
    </source>
</evidence>
<dbReference type="InterPro" id="IPR029787">
    <property type="entry name" value="Nucleotide_cyclase"/>
</dbReference>
<accession>A0AAE9ZAK3</accession>
<gene>
    <name evidence="4" type="ORF">PUV54_09360</name>
</gene>
<dbReference type="Gene3D" id="3.30.70.1230">
    <property type="entry name" value="Nucleotide cyclase"/>
    <property type="match status" value="1"/>
</dbReference>
<protein>
    <submittedName>
        <fullName evidence="4">Adenylate/guanylate cyclase domain-containing protein</fullName>
    </submittedName>
</protein>
<evidence type="ECO:0000313" key="4">
    <source>
        <dbReference type="EMBL" id="WDI30166.1"/>
    </source>
</evidence>
<evidence type="ECO:0000256" key="2">
    <source>
        <dbReference type="SAM" id="SignalP"/>
    </source>
</evidence>
<dbReference type="PANTHER" id="PTHR43081:SF1">
    <property type="entry name" value="ADENYLATE CYCLASE, TERMINAL-DIFFERENTIATION SPECIFIC"/>
    <property type="match status" value="1"/>
</dbReference>
<dbReference type="GO" id="GO:0035556">
    <property type="term" value="P:intracellular signal transduction"/>
    <property type="evidence" value="ECO:0007669"/>
    <property type="project" value="InterPro"/>
</dbReference>
<reference evidence="4" key="1">
    <citation type="submission" date="2023-02" db="EMBL/GenBank/DDBJ databases">
        <title>Genome sequence of Hyphococcus flavus.</title>
        <authorList>
            <person name="Rong J.-C."/>
            <person name="Zhao Q."/>
            <person name="Yi M."/>
            <person name="Wu J.-Y."/>
        </authorList>
    </citation>
    <scope>NUCLEOTIDE SEQUENCE</scope>
    <source>
        <strain evidence="4">MCCC 1K03223</strain>
    </source>
</reference>
<dbReference type="Pfam" id="PF05226">
    <property type="entry name" value="CHASE2"/>
    <property type="match status" value="1"/>
</dbReference>
<feature type="domain" description="Guanylate cyclase" evidence="3">
    <location>
        <begin position="439"/>
        <end position="569"/>
    </location>
</feature>
<dbReference type="SUPFAM" id="SSF55073">
    <property type="entry name" value="Nucleotide cyclase"/>
    <property type="match status" value="1"/>
</dbReference>
<keyword evidence="1" id="KW-1133">Transmembrane helix</keyword>